<organism evidence="2 3">
    <name type="scientific">Pseudomonas oryzae</name>
    <dbReference type="NCBI Taxonomy" id="1392877"/>
    <lineage>
        <taxon>Bacteria</taxon>
        <taxon>Pseudomonadati</taxon>
        <taxon>Pseudomonadota</taxon>
        <taxon>Gammaproteobacteria</taxon>
        <taxon>Pseudomonadales</taxon>
        <taxon>Pseudomonadaceae</taxon>
        <taxon>Pseudomonas</taxon>
    </lineage>
</organism>
<dbReference type="STRING" id="1392877.SAMN05216221_0903"/>
<dbReference type="RefSeq" id="WP_090347811.1">
    <property type="nucleotide sequence ID" value="NZ_LT629751.1"/>
</dbReference>
<protein>
    <submittedName>
        <fullName evidence="2">Uncharacterized conserved protein, FlaG/YvyC family</fullName>
    </submittedName>
</protein>
<feature type="compositionally biased region" description="Low complexity" evidence="1">
    <location>
        <begin position="23"/>
        <end position="37"/>
    </location>
</feature>
<gene>
    <name evidence="2" type="ORF">SAMN05216221_0903</name>
</gene>
<dbReference type="InterPro" id="IPR005186">
    <property type="entry name" value="FlaG"/>
</dbReference>
<dbReference type="SUPFAM" id="SSF160214">
    <property type="entry name" value="FlaG-like"/>
    <property type="match status" value="1"/>
</dbReference>
<evidence type="ECO:0000313" key="3">
    <source>
        <dbReference type="Proteomes" id="UP000243359"/>
    </source>
</evidence>
<accession>A0A1H1NVJ5</accession>
<dbReference type="InterPro" id="IPR035924">
    <property type="entry name" value="FlaG-like_sf"/>
</dbReference>
<dbReference type="Proteomes" id="UP000243359">
    <property type="component" value="Chromosome I"/>
</dbReference>
<dbReference type="AlphaFoldDB" id="A0A1H1NVJ5"/>
<keyword evidence="3" id="KW-1185">Reference proteome</keyword>
<dbReference type="Gene3D" id="3.30.160.170">
    <property type="entry name" value="FlaG-like"/>
    <property type="match status" value="1"/>
</dbReference>
<evidence type="ECO:0000313" key="2">
    <source>
        <dbReference type="EMBL" id="SDS02795.1"/>
    </source>
</evidence>
<proteinExistence type="predicted"/>
<dbReference type="Pfam" id="PF03646">
    <property type="entry name" value="FlaG"/>
    <property type="match status" value="1"/>
</dbReference>
<evidence type="ECO:0000256" key="1">
    <source>
        <dbReference type="SAM" id="MobiDB-lite"/>
    </source>
</evidence>
<dbReference type="OrthoDB" id="5741693at2"/>
<name>A0A1H1NVJ5_9PSED</name>
<dbReference type="PANTHER" id="PTHR37166">
    <property type="entry name" value="PROTEIN FLAG"/>
    <property type="match status" value="1"/>
</dbReference>
<feature type="region of interest" description="Disordered" evidence="1">
    <location>
        <begin position="21"/>
        <end position="52"/>
    </location>
</feature>
<sequence>MTTPPSLDVIQLFPFPTEQAALSVSPPSESPSVIASEPRNEPSTREPTQGGAAQLAASLQQLNAGLQSFGIEFEFSEPGNHLVTRVVDRESGELIRQIPSEEVLRMAQRMENRIGLLLQEKA</sequence>
<reference evidence="3" key="1">
    <citation type="submission" date="2016-10" db="EMBL/GenBank/DDBJ databases">
        <authorList>
            <person name="Varghese N."/>
            <person name="Submissions S."/>
        </authorList>
    </citation>
    <scope>NUCLEOTIDE SEQUENCE [LARGE SCALE GENOMIC DNA]</scope>
    <source>
        <strain evidence="3">KCTC 32247</strain>
    </source>
</reference>
<dbReference type="PANTHER" id="PTHR37166:SF1">
    <property type="entry name" value="PROTEIN FLAG"/>
    <property type="match status" value="1"/>
</dbReference>
<dbReference type="EMBL" id="LT629751">
    <property type="protein sequence ID" value="SDS02795.1"/>
    <property type="molecule type" value="Genomic_DNA"/>
</dbReference>